<gene>
    <name evidence="1" type="ORF">pHRC017_0133</name>
</gene>
<name>I2E1F0_RHIML</name>
<proteinExistence type="predicted"/>
<reference evidence="1" key="1">
    <citation type="journal article" date="2012" name="Mol. Plant Microbe Interact.">
        <title>Rhizobial plasmids that cause impaired symbiotic nitrogen fixation and enhanced host invasion.</title>
        <authorList>
            <person name="Crook M.B."/>
            <person name="Lindsay D.P."/>
            <person name="Biggs M.B."/>
            <person name="Bentley J.S."/>
            <person name="Price J.C."/>
            <person name="Clement S.C."/>
            <person name="Clement M.J."/>
            <person name="Long S.R."/>
            <person name="Griffitts J.S."/>
        </authorList>
    </citation>
    <scope>NUCLEOTIDE SEQUENCE</scope>
    <source>
        <strain evidence="1">C017</strain>
        <plasmid evidence="1">pHRC017</plasmid>
    </source>
</reference>
<dbReference type="EMBL" id="JQ665880">
    <property type="protein sequence ID" value="AFJ91318.1"/>
    <property type="molecule type" value="Genomic_DNA"/>
</dbReference>
<evidence type="ECO:0000313" key="1">
    <source>
        <dbReference type="EMBL" id="AFJ91318.1"/>
    </source>
</evidence>
<organism evidence="1">
    <name type="scientific">Rhizobium meliloti</name>
    <name type="common">Ensifer meliloti</name>
    <name type="synonym">Sinorhizobium meliloti</name>
    <dbReference type="NCBI Taxonomy" id="382"/>
    <lineage>
        <taxon>Bacteria</taxon>
        <taxon>Pseudomonadati</taxon>
        <taxon>Pseudomonadota</taxon>
        <taxon>Alphaproteobacteria</taxon>
        <taxon>Hyphomicrobiales</taxon>
        <taxon>Rhizobiaceae</taxon>
        <taxon>Sinorhizobium/Ensifer group</taxon>
        <taxon>Sinorhizobium</taxon>
    </lineage>
</organism>
<dbReference type="AlphaFoldDB" id="I2E1F0"/>
<sequence length="57" mass="6223">MISAITVFSKPSESLGDRGQVAMPFGFALTDPGGRISRTRLFPRVTRVISEPAPKFE</sequence>
<geneLocation type="plasmid" evidence="1">
    <name>pHRC017</name>
</geneLocation>
<accession>I2E1F0</accession>
<protein>
    <submittedName>
        <fullName evidence="1">Uncharacterized protein</fullName>
    </submittedName>
</protein>
<keyword evidence="1" id="KW-0614">Plasmid</keyword>